<accession>A0A378JY20</accession>
<name>A0A378JY20_9GAMM</name>
<protein>
    <submittedName>
        <fullName evidence="1">Uncharacterized protein</fullName>
    </submittedName>
</protein>
<dbReference type="Proteomes" id="UP000254968">
    <property type="component" value="Unassembled WGS sequence"/>
</dbReference>
<reference evidence="1 2" key="1">
    <citation type="submission" date="2018-06" db="EMBL/GenBank/DDBJ databases">
        <authorList>
            <consortium name="Pathogen Informatics"/>
            <person name="Doyle S."/>
        </authorList>
    </citation>
    <scope>NUCLEOTIDE SEQUENCE [LARGE SCALE GENOMIC DNA]</scope>
    <source>
        <strain evidence="1 2">NCTC13315</strain>
    </source>
</reference>
<proteinExistence type="predicted"/>
<evidence type="ECO:0000313" key="1">
    <source>
        <dbReference type="EMBL" id="STX55651.1"/>
    </source>
</evidence>
<organism evidence="1 2">
    <name type="scientific">Legionella beliardensis</name>
    <dbReference type="NCBI Taxonomy" id="91822"/>
    <lineage>
        <taxon>Bacteria</taxon>
        <taxon>Pseudomonadati</taxon>
        <taxon>Pseudomonadota</taxon>
        <taxon>Gammaproteobacteria</taxon>
        <taxon>Legionellales</taxon>
        <taxon>Legionellaceae</taxon>
        <taxon>Legionella</taxon>
    </lineage>
</organism>
<gene>
    <name evidence="1" type="ORF">NCTC13315_03022</name>
</gene>
<dbReference type="EMBL" id="UGNV01000004">
    <property type="protein sequence ID" value="STX55651.1"/>
    <property type="molecule type" value="Genomic_DNA"/>
</dbReference>
<sequence>MSVHSLANILRGETKGESITKKLTNYMLSFFYNPTPSKLLEKRAKSPRSTAITFFALCNHPTSTSLGLAKDIQNSILCMAQPGAEEDITYHQYKL</sequence>
<evidence type="ECO:0000313" key="2">
    <source>
        <dbReference type="Proteomes" id="UP000254968"/>
    </source>
</evidence>
<dbReference type="AlphaFoldDB" id="A0A378JY20"/>
<keyword evidence="2" id="KW-1185">Reference proteome</keyword>